<gene>
    <name evidence="1" type="ORF">USDA257_c62010</name>
</gene>
<dbReference type="Proteomes" id="UP000006180">
    <property type="component" value="Chromosome"/>
</dbReference>
<dbReference type="HOGENOM" id="CLU_3317067_0_0_5"/>
<accession>I3XFP2</accession>
<organism evidence="1 2">
    <name type="scientific">Sinorhizobium fredii (strain USDA 257)</name>
    <dbReference type="NCBI Taxonomy" id="1185652"/>
    <lineage>
        <taxon>Bacteria</taxon>
        <taxon>Pseudomonadati</taxon>
        <taxon>Pseudomonadota</taxon>
        <taxon>Alphaproteobacteria</taxon>
        <taxon>Hyphomicrobiales</taxon>
        <taxon>Rhizobiaceae</taxon>
        <taxon>Sinorhizobium/Ensifer group</taxon>
        <taxon>Sinorhizobium</taxon>
    </lineage>
</organism>
<evidence type="ECO:0000313" key="2">
    <source>
        <dbReference type="Proteomes" id="UP000006180"/>
    </source>
</evidence>
<dbReference type="KEGG" id="sfd:USDA257_c62010"/>
<reference evidence="1 2" key="1">
    <citation type="journal article" date="2012" name="J. Bacteriol.">
        <title>Complete genome sequence of the broad-host-range strain Sinorhizobium fredii USDA257.</title>
        <authorList>
            <person name="Schuldes J."/>
            <person name="Rodriguez Orbegoso M."/>
            <person name="Schmeisser C."/>
            <person name="Krishnan H.B."/>
            <person name="Daniel R."/>
            <person name="Streit W.R."/>
        </authorList>
    </citation>
    <scope>NUCLEOTIDE SEQUENCE [LARGE SCALE GENOMIC DNA]</scope>
    <source>
        <strain evidence="1 2">USDA 257</strain>
    </source>
</reference>
<dbReference type="EMBL" id="CP003563">
    <property type="protein sequence ID" value="AFL54698.1"/>
    <property type="molecule type" value="Genomic_DNA"/>
</dbReference>
<proteinExistence type="predicted"/>
<dbReference type="AlphaFoldDB" id="I3XFP2"/>
<name>I3XFP2_SINF2</name>
<sequence length="39" mass="4568">MDALYMKDTRRKLEKLAPDIARVTEIHRVLFLTVPWIAG</sequence>
<evidence type="ECO:0000313" key="1">
    <source>
        <dbReference type="EMBL" id="AFL54698.1"/>
    </source>
</evidence>
<protein>
    <submittedName>
        <fullName evidence="1">Uncharacterized protein</fullName>
    </submittedName>
</protein>